<feature type="transmembrane region" description="Helical" evidence="2">
    <location>
        <begin position="183"/>
        <end position="201"/>
    </location>
</feature>
<evidence type="ECO:0000256" key="2">
    <source>
        <dbReference type="SAM" id="Phobius"/>
    </source>
</evidence>
<evidence type="ECO:0000313" key="3">
    <source>
        <dbReference type="EMBL" id="CAB4965380.1"/>
    </source>
</evidence>
<proteinExistence type="predicted"/>
<reference evidence="3" key="1">
    <citation type="submission" date="2020-05" db="EMBL/GenBank/DDBJ databases">
        <authorList>
            <person name="Chiriac C."/>
            <person name="Salcher M."/>
            <person name="Ghai R."/>
            <person name="Kavagutti S V."/>
        </authorList>
    </citation>
    <scope>NUCLEOTIDE SEQUENCE</scope>
</reference>
<dbReference type="Gene3D" id="1.10.4160.10">
    <property type="entry name" value="Hydantoin permease"/>
    <property type="match status" value="1"/>
</dbReference>
<gene>
    <name evidence="3" type="ORF">UFOPK3772_02645</name>
</gene>
<feature type="transmembrane region" description="Helical" evidence="2">
    <location>
        <begin position="123"/>
        <end position="147"/>
    </location>
</feature>
<name>A0A6J7LAL4_9ZZZZ</name>
<feature type="transmembrane region" description="Helical" evidence="2">
    <location>
        <begin position="47"/>
        <end position="68"/>
    </location>
</feature>
<dbReference type="GO" id="GO:0022857">
    <property type="term" value="F:transmembrane transporter activity"/>
    <property type="evidence" value="ECO:0007669"/>
    <property type="project" value="InterPro"/>
</dbReference>
<keyword evidence="2" id="KW-0812">Transmembrane</keyword>
<keyword evidence="2" id="KW-0472">Membrane</keyword>
<evidence type="ECO:0000256" key="1">
    <source>
        <dbReference type="ARBA" id="ARBA00022448"/>
    </source>
</evidence>
<dbReference type="EMBL" id="CAFBNE010000110">
    <property type="protein sequence ID" value="CAB4965380.1"/>
    <property type="molecule type" value="Genomic_DNA"/>
</dbReference>
<dbReference type="AlphaFoldDB" id="A0A6J7LAL4"/>
<sequence length="327" mass="34188">MLAGVFGFRLVTRFQSVVTVVSIAMTIAFIALTIGNVNWTSLGRIEGVSVAGCIGAGVIAGAAFGLSWTNSGADYSRYLPRGSSGRGIVGWTTFAGSLMPSVLVIYGLMLVTSDPSLVGQLDTNPIGALVSLLPTSALILLLFLLALSLAETVAGAMDLYSSGLTLLTLGLKVPRAVAAGLDGLLMTLGSLYLVWFAGSFFGPFEGFLIFLGVPLAAWSGAFIADATCRRQDYSSVDIFDARGRYGSVGWPALGSMIAGTFVGWGLVTSSTSVTILAWQGYLFDIFGVAEQSEWRGSDLGVIVALLIGCAGTWAFGRARVRRQEFGG</sequence>
<feature type="transmembrane region" description="Helical" evidence="2">
    <location>
        <begin position="88"/>
        <end position="111"/>
    </location>
</feature>
<feature type="transmembrane region" description="Helical" evidence="2">
    <location>
        <begin position="299"/>
        <end position="316"/>
    </location>
</feature>
<dbReference type="PANTHER" id="PTHR31806">
    <property type="entry name" value="PURINE-CYTOSINE PERMEASE FCY2-RELATED"/>
    <property type="match status" value="1"/>
</dbReference>
<accession>A0A6J7LAL4</accession>
<dbReference type="PANTHER" id="PTHR31806:SF1">
    <property type="entry name" value="PURINE-CYTOSINE PERMEASE FCY2-RELATED"/>
    <property type="match status" value="1"/>
</dbReference>
<protein>
    <submittedName>
        <fullName evidence="3">Unannotated protein</fullName>
    </submittedName>
</protein>
<feature type="transmembrane region" description="Helical" evidence="2">
    <location>
        <begin position="207"/>
        <end position="227"/>
    </location>
</feature>
<keyword evidence="2" id="KW-1133">Transmembrane helix</keyword>
<feature type="transmembrane region" description="Helical" evidence="2">
    <location>
        <begin position="248"/>
        <end position="279"/>
    </location>
</feature>
<keyword evidence="1" id="KW-0813">Transport</keyword>
<organism evidence="3">
    <name type="scientific">freshwater metagenome</name>
    <dbReference type="NCBI Taxonomy" id="449393"/>
    <lineage>
        <taxon>unclassified sequences</taxon>
        <taxon>metagenomes</taxon>
        <taxon>ecological metagenomes</taxon>
    </lineage>
</organism>
<dbReference type="GO" id="GO:0005886">
    <property type="term" value="C:plasma membrane"/>
    <property type="evidence" value="ECO:0007669"/>
    <property type="project" value="TreeGrafter"/>
</dbReference>
<feature type="transmembrane region" description="Helical" evidence="2">
    <location>
        <begin position="14"/>
        <end position="35"/>
    </location>
</feature>
<dbReference type="InterPro" id="IPR026030">
    <property type="entry name" value="Pur-cyt_permease_Fcy2/21/22"/>
</dbReference>